<feature type="compositionally biased region" description="Basic and acidic residues" evidence="1">
    <location>
        <begin position="236"/>
        <end position="258"/>
    </location>
</feature>
<feature type="compositionally biased region" description="Polar residues" evidence="1">
    <location>
        <begin position="470"/>
        <end position="485"/>
    </location>
</feature>
<evidence type="ECO:0000313" key="3">
    <source>
        <dbReference type="Proteomes" id="UP000799440"/>
    </source>
</evidence>
<dbReference type="OrthoDB" id="3801375at2759"/>
<keyword evidence="3" id="KW-1185">Reference proteome</keyword>
<dbReference type="EMBL" id="MU006594">
    <property type="protein sequence ID" value="KAF2743728.1"/>
    <property type="molecule type" value="Genomic_DNA"/>
</dbReference>
<organism evidence="2 3">
    <name type="scientific">Sporormia fimetaria CBS 119925</name>
    <dbReference type="NCBI Taxonomy" id="1340428"/>
    <lineage>
        <taxon>Eukaryota</taxon>
        <taxon>Fungi</taxon>
        <taxon>Dikarya</taxon>
        <taxon>Ascomycota</taxon>
        <taxon>Pezizomycotina</taxon>
        <taxon>Dothideomycetes</taxon>
        <taxon>Pleosporomycetidae</taxon>
        <taxon>Pleosporales</taxon>
        <taxon>Sporormiaceae</taxon>
        <taxon>Sporormia</taxon>
    </lineage>
</organism>
<accession>A0A6A6UZM9</accession>
<dbReference type="AlphaFoldDB" id="A0A6A6UZM9"/>
<evidence type="ECO:0000313" key="2">
    <source>
        <dbReference type="EMBL" id="KAF2743728.1"/>
    </source>
</evidence>
<feature type="region of interest" description="Disordered" evidence="1">
    <location>
        <begin position="469"/>
        <end position="519"/>
    </location>
</feature>
<proteinExistence type="predicted"/>
<feature type="compositionally biased region" description="Polar residues" evidence="1">
    <location>
        <begin position="343"/>
        <end position="355"/>
    </location>
</feature>
<dbReference type="Proteomes" id="UP000799440">
    <property type="component" value="Unassembled WGS sequence"/>
</dbReference>
<feature type="compositionally biased region" description="Low complexity" evidence="1">
    <location>
        <begin position="295"/>
        <end position="311"/>
    </location>
</feature>
<evidence type="ECO:0000256" key="1">
    <source>
        <dbReference type="SAM" id="MobiDB-lite"/>
    </source>
</evidence>
<feature type="region of interest" description="Disordered" evidence="1">
    <location>
        <begin position="557"/>
        <end position="583"/>
    </location>
</feature>
<protein>
    <submittedName>
        <fullName evidence="2">Uncharacterized protein</fullName>
    </submittedName>
</protein>
<feature type="compositionally biased region" description="Low complexity" evidence="1">
    <location>
        <begin position="393"/>
        <end position="417"/>
    </location>
</feature>
<feature type="compositionally biased region" description="Basic and acidic residues" evidence="1">
    <location>
        <begin position="322"/>
        <end position="342"/>
    </location>
</feature>
<feature type="region of interest" description="Disordered" evidence="1">
    <location>
        <begin position="215"/>
        <end position="433"/>
    </location>
</feature>
<reference evidence="2" key="1">
    <citation type="journal article" date="2020" name="Stud. Mycol.">
        <title>101 Dothideomycetes genomes: a test case for predicting lifestyles and emergence of pathogens.</title>
        <authorList>
            <person name="Haridas S."/>
            <person name="Albert R."/>
            <person name="Binder M."/>
            <person name="Bloem J."/>
            <person name="Labutti K."/>
            <person name="Salamov A."/>
            <person name="Andreopoulos B."/>
            <person name="Baker S."/>
            <person name="Barry K."/>
            <person name="Bills G."/>
            <person name="Bluhm B."/>
            <person name="Cannon C."/>
            <person name="Castanera R."/>
            <person name="Culley D."/>
            <person name="Daum C."/>
            <person name="Ezra D."/>
            <person name="Gonzalez J."/>
            <person name="Henrissat B."/>
            <person name="Kuo A."/>
            <person name="Liang C."/>
            <person name="Lipzen A."/>
            <person name="Lutzoni F."/>
            <person name="Magnuson J."/>
            <person name="Mondo S."/>
            <person name="Nolan M."/>
            <person name="Ohm R."/>
            <person name="Pangilinan J."/>
            <person name="Park H.-J."/>
            <person name="Ramirez L."/>
            <person name="Alfaro M."/>
            <person name="Sun H."/>
            <person name="Tritt A."/>
            <person name="Yoshinaga Y."/>
            <person name="Zwiers L.-H."/>
            <person name="Turgeon B."/>
            <person name="Goodwin S."/>
            <person name="Spatafora J."/>
            <person name="Crous P."/>
            <person name="Grigoriev I."/>
        </authorList>
    </citation>
    <scope>NUCLEOTIDE SEQUENCE</scope>
    <source>
        <strain evidence="2">CBS 119925</strain>
    </source>
</reference>
<feature type="compositionally biased region" description="Polar residues" evidence="1">
    <location>
        <begin position="418"/>
        <end position="428"/>
    </location>
</feature>
<sequence>MPAELPETHPYPPIPHASLYYPLHYAASFTFAVTSPYPHLSAGLRLALNEPTSCFLLVSYSRPKREWAPITGFDPRSVHAWLTDNESRVRLLGWVEEDGKPRQSERSRDWAEKKDLTKLSVYLDLQFTGESNLDAFTGYLEKEARRCWSNSLLTRIDMVQVFRKVPGKKGEAVPIEREYRPERTRIGSEEVEEEDASEEWEGIYDGWTERRITADKQRNQESNTREVPGPVGISLDEERSNAHCQEQERSKARVERGDGNFGNETAQRDPCVYEQDPSEAGLPAARSPRSKCPRSEASPPRAASSGASSQSLYFTGPEDNMSVDHDDLSDSIIRDPSSRPESGRSSQQSFLSANLSRPELKQRRSPPLVGLEATAHKRSRLSPCFSPSRETSPLQQTQNSQDSQASQAYQPSQPSLPTDSIASSSSVPQRALDLQIFPEMTQQNVSPRASTERRLSNLHDGYCLTDAAPTKSQSCEIIPTGGSQSPKDRVEPLQQDQGGRANREDSLGLSRDSSRYWSPSLSEELRLTRQEMNLMRAQLTEGFGDIKRQLVEMRREVRENQGRNGDLVEEDGDAWTKVNSAGD</sequence>
<gene>
    <name evidence="2" type="ORF">M011DRAFT_471081</name>
</gene>
<name>A0A6A6UZM9_9PLEO</name>